<protein>
    <recommendedName>
        <fullName evidence="7">Replication gene A protein-like domain-containing protein</fullName>
    </recommendedName>
</protein>
<feature type="domain" description="Replication gene A protein-like" evidence="7">
    <location>
        <begin position="178"/>
        <end position="431"/>
    </location>
</feature>
<name>A0ABQ3GZ36_9NEIS</name>
<evidence type="ECO:0000256" key="3">
    <source>
        <dbReference type="ARBA" id="ARBA00022705"/>
    </source>
</evidence>
<keyword evidence="3" id="KW-0235">DNA replication</keyword>
<organism evidence="8 9">
    <name type="scientific">Jeongeupia chitinilytica</name>
    <dbReference type="NCBI Taxonomy" id="1041641"/>
    <lineage>
        <taxon>Bacteria</taxon>
        <taxon>Pseudomonadati</taxon>
        <taxon>Pseudomonadota</taxon>
        <taxon>Betaproteobacteria</taxon>
        <taxon>Neisseriales</taxon>
        <taxon>Chitinibacteraceae</taxon>
        <taxon>Jeongeupia</taxon>
    </lineage>
</organism>
<keyword evidence="5" id="KW-0255">Endonuclease</keyword>
<accession>A0ABQ3GZ36</accession>
<evidence type="ECO:0000256" key="5">
    <source>
        <dbReference type="ARBA" id="ARBA00022759"/>
    </source>
</evidence>
<dbReference type="Proteomes" id="UP000604737">
    <property type="component" value="Unassembled WGS sequence"/>
</dbReference>
<keyword evidence="6" id="KW-0378">Hydrolase</keyword>
<evidence type="ECO:0000256" key="2">
    <source>
        <dbReference type="ARBA" id="ARBA00009260"/>
    </source>
</evidence>
<dbReference type="RefSeq" id="WP_189459227.1">
    <property type="nucleotide sequence ID" value="NZ_BMYO01000003.1"/>
</dbReference>
<comment type="function">
    <text evidence="1">Possible endonuclease which induces a single-strand cut and initiates DNA replication.</text>
</comment>
<keyword evidence="9" id="KW-1185">Reference proteome</keyword>
<comment type="similarity">
    <text evidence="2">Belongs to the phage GPA family.</text>
</comment>
<evidence type="ECO:0000259" key="7">
    <source>
        <dbReference type="Pfam" id="PF05840"/>
    </source>
</evidence>
<comment type="caution">
    <text evidence="8">The sequence shown here is derived from an EMBL/GenBank/DDBJ whole genome shotgun (WGS) entry which is preliminary data.</text>
</comment>
<dbReference type="InterPro" id="IPR008766">
    <property type="entry name" value="Replication_gene_A-like"/>
</dbReference>
<gene>
    <name evidence="8" type="ORF">GCM10007350_11510</name>
</gene>
<dbReference type="Pfam" id="PF05840">
    <property type="entry name" value="Phage_GPA"/>
    <property type="match status" value="1"/>
</dbReference>
<evidence type="ECO:0000256" key="6">
    <source>
        <dbReference type="ARBA" id="ARBA00022801"/>
    </source>
</evidence>
<keyword evidence="4" id="KW-0540">Nuclease</keyword>
<reference evidence="9" key="1">
    <citation type="journal article" date="2019" name="Int. J. Syst. Evol. Microbiol.">
        <title>The Global Catalogue of Microorganisms (GCM) 10K type strain sequencing project: providing services to taxonomists for standard genome sequencing and annotation.</title>
        <authorList>
            <consortium name="The Broad Institute Genomics Platform"/>
            <consortium name="The Broad Institute Genome Sequencing Center for Infectious Disease"/>
            <person name="Wu L."/>
            <person name="Ma J."/>
        </authorList>
    </citation>
    <scope>NUCLEOTIDE SEQUENCE [LARGE SCALE GENOMIC DNA]</scope>
    <source>
        <strain evidence="9">KCTC 23701</strain>
    </source>
</reference>
<proteinExistence type="inferred from homology"/>
<evidence type="ECO:0000313" key="9">
    <source>
        <dbReference type="Proteomes" id="UP000604737"/>
    </source>
</evidence>
<evidence type="ECO:0000256" key="1">
    <source>
        <dbReference type="ARBA" id="ARBA00003293"/>
    </source>
</evidence>
<sequence>MTPCPETAARIAEQIASDRAAAVQAAEDAAWAATIPEPIRRQRARVSQAQLGDFYGLTAGLPDYVRKPLLARWHRIRKTTENGALSAANGFVRDFVASARAASDNLPLAMADDELASYARTNAEECGRIIAEADAGEVRSILIEGKLCRQPRFVLEALIKAIDAGVLPDLVRMGPKALEQLPKRLADEKWWRGRLKRFVTRAVEQLMVRLGCVDRERAAYLSEGSFKRMLGRDQRNAKALALAEATNEKGQTYTLAELSRRTVANPAIRRTELMVRVRGTEEVMVRLGYEGYFLTITAPSRYHRCSDKYGKGSPEFSPRDTQDYLCENWAECRALFKKKAHQIQVYGVRVVEPHHDGTPHWHMLIWVAPHQSERMLHILREKALEVDGDEPGARFNKRGGEGARFKVEKIDPRKGSAVGYIAKYLAKNIDGEFVGTDDESGLAADTGARRVNKWASLWRIRQFQLFGQPPVTVWRELRKADLFDEENQGELILRDLHSAADLGDWAAFLTGYGRVGAGLRIGFEPLLKSDKATGEHLMPLNKYGEPQFVRKGVAVFDLADEVIERIKTRMHEWDVKWGRDNSVGQIMARANAAPLGVGFERSGEAASTWTRVNNCNRSDLDNQAQRDLLAKLDAENARIHADNAAQIASPEFKAALNRLAARDRHFAHRGRSHTAAMADLAEAISRIEHHSPNGAERLRDQHARLQAVGADAYDVRP</sequence>
<dbReference type="EMBL" id="BMYO01000003">
    <property type="protein sequence ID" value="GHD59779.1"/>
    <property type="molecule type" value="Genomic_DNA"/>
</dbReference>
<evidence type="ECO:0000313" key="8">
    <source>
        <dbReference type="EMBL" id="GHD59779.1"/>
    </source>
</evidence>
<evidence type="ECO:0000256" key="4">
    <source>
        <dbReference type="ARBA" id="ARBA00022722"/>
    </source>
</evidence>